<dbReference type="OrthoDB" id="1729737at2759"/>
<feature type="region of interest" description="Disordered" evidence="1">
    <location>
        <begin position="844"/>
        <end position="871"/>
    </location>
</feature>
<dbReference type="PANTHER" id="PTHR45737:SF6">
    <property type="entry name" value="VON WILLEBRAND FACTOR A DOMAIN-CONTAINING PROTEIN 5A"/>
    <property type="match status" value="1"/>
</dbReference>
<dbReference type="eggNOG" id="ENOG502QRPK">
    <property type="taxonomic scope" value="Eukaryota"/>
</dbReference>
<dbReference type="HOGENOM" id="CLU_003826_2_0_1"/>
<accession>W9XYY2</accession>
<dbReference type="InterPro" id="IPR036465">
    <property type="entry name" value="vWFA_dom_sf"/>
</dbReference>
<evidence type="ECO:0000259" key="3">
    <source>
        <dbReference type="PROSITE" id="PS51468"/>
    </source>
</evidence>
<protein>
    <recommendedName>
        <fullName evidence="6">VIT domain-containing protein</fullName>
    </recommendedName>
</protein>
<feature type="domain" description="VIT" evidence="3">
    <location>
        <begin position="20"/>
        <end position="151"/>
    </location>
</feature>
<evidence type="ECO:0000256" key="1">
    <source>
        <dbReference type="SAM" id="MobiDB-lite"/>
    </source>
</evidence>
<feature type="compositionally biased region" description="Gly residues" evidence="1">
    <location>
        <begin position="802"/>
        <end position="813"/>
    </location>
</feature>
<dbReference type="GeneID" id="19170508"/>
<dbReference type="InterPro" id="IPR013694">
    <property type="entry name" value="VIT"/>
</dbReference>
<evidence type="ECO:0000313" key="5">
    <source>
        <dbReference type="Proteomes" id="UP000019478"/>
    </source>
</evidence>
<dbReference type="AlphaFoldDB" id="W9XYY2"/>
<dbReference type="SMART" id="SM00327">
    <property type="entry name" value="VWA"/>
    <property type="match status" value="1"/>
</dbReference>
<evidence type="ECO:0000313" key="4">
    <source>
        <dbReference type="EMBL" id="EXJ82585.1"/>
    </source>
</evidence>
<dbReference type="Proteomes" id="UP000019478">
    <property type="component" value="Unassembled WGS sequence"/>
</dbReference>
<dbReference type="Gene3D" id="3.40.50.410">
    <property type="entry name" value="von Willebrand factor, type A domain"/>
    <property type="match status" value="1"/>
</dbReference>
<reference evidence="4 5" key="1">
    <citation type="submission" date="2013-03" db="EMBL/GenBank/DDBJ databases">
        <title>The Genome Sequence of Capronia epimyces CBS 606.96.</title>
        <authorList>
            <consortium name="The Broad Institute Genomics Platform"/>
            <person name="Cuomo C."/>
            <person name="de Hoog S."/>
            <person name="Gorbushina A."/>
            <person name="Walker B."/>
            <person name="Young S.K."/>
            <person name="Zeng Q."/>
            <person name="Gargeya S."/>
            <person name="Fitzgerald M."/>
            <person name="Haas B."/>
            <person name="Abouelleil A."/>
            <person name="Allen A.W."/>
            <person name="Alvarado L."/>
            <person name="Arachchi H.M."/>
            <person name="Berlin A.M."/>
            <person name="Chapman S.B."/>
            <person name="Gainer-Dewar J."/>
            <person name="Goldberg J."/>
            <person name="Griggs A."/>
            <person name="Gujja S."/>
            <person name="Hansen M."/>
            <person name="Howarth C."/>
            <person name="Imamovic A."/>
            <person name="Ireland A."/>
            <person name="Larimer J."/>
            <person name="McCowan C."/>
            <person name="Murphy C."/>
            <person name="Pearson M."/>
            <person name="Poon T.W."/>
            <person name="Priest M."/>
            <person name="Roberts A."/>
            <person name="Saif S."/>
            <person name="Shea T."/>
            <person name="Sisk P."/>
            <person name="Sykes S."/>
            <person name="Wortman J."/>
            <person name="Nusbaum C."/>
            <person name="Birren B."/>
        </authorList>
    </citation>
    <scope>NUCLEOTIDE SEQUENCE [LARGE SCALE GENOMIC DNA]</scope>
    <source>
        <strain evidence="4 5">CBS 606.96</strain>
    </source>
</reference>
<dbReference type="STRING" id="1182542.W9XYY2"/>
<dbReference type="EMBL" id="AMGY01000005">
    <property type="protein sequence ID" value="EXJ82585.1"/>
    <property type="molecule type" value="Genomic_DNA"/>
</dbReference>
<name>W9XYY2_9EURO</name>
<comment type="caution">
    <text evidence="4">The sequence shown here is derived from an EMBL/GenBank/DDBJ whole genome shotgun (WGS) entry which is preliminary data.</text>
</comment>
<proteinExistence type="predicted"/>
<dbReference type="SMART" id="SM00609">
    <property type="entry name" value="VIT"/>
    <property type="match status" value="1"/>
</dbReference>
<evidence type="ECO:0000259" key="2">
    <source>
        <dbReference type="PROSITE" id="PS50234"/>
    </source>
</evidence>
<dbReference type="RefSeq" id="XP_007734708.1">
    <property type="nucleotide sequence ID" value="XM_007736518.1"/>
</dbReference>
<dbReference type="InterPro" id="IPR002035">
    <property type="entry name" value="VWF_A"/>
</dbReference>
<gene>
    <name evidence="4" type="ORF">A1O3_06398</name>
</gene>
<dbReference type="Pfam" id="PF13768">
    <property type="entry name" value="VWA_3"/>
    <property type="match status" value="1"/>
</dbReference>
<evidence type="ECO:0008006" key="6">
    <source>
        <dbReference type="Google" id="ProtNLM"/>
    </source>
</evidence>
<keyword evidence="5" id="KW-1185">Reference proteome</keyword>
<dbReference type="PROSITE" id="PS50234">
    <property type="entry name" value="VWFA"/>
    <property type="match status" value="1"/>
</dbReference>
<dbReference type="Pfam" id="PF08487">
    <property type="entry name" value="VIT"/>
    <property type="match status" value="1"/>
</dbReference>
<feature type="region of interest" description="Disordered" evidence="1">
    <location>
        <begin position="793"/>
        <end position="827"/>
    </location>
</feature>
<dbReference type="PROSITE" id="PS51468">
    <property type="entry name" value="VIT"/>
    <property type="match status" value="1"/>
</dbReference>
<feature type="domain" description="VWFA" evidence="2">
    <location>
        <begin position="299"/>
        <end position="464"/>
    </location>
</feature>
<dbReference type="PANTHER" id="PTHR45737">
    <property type="entry name" value="VON WILLEBRAND FACTOR A DOMAIN-CONTAINING PROTEIN 5A"/>
    <property type="match status" value="1"/>
</dbReference>
<sequence>MSASTANFYNGRLCGCWIPVKPTSTEYSAEQRYLPQVELSASTKILETASRTILRQTFVNPQAQALEEVHYSFPLYDGVSIVGFSYTVGPKKVVGIVKEKQQARLEYQEAVDRGETGALLEQLPLASDVFTTSIGNIPTNETIHIEVDYLGELKHDAETDGTRFTIPTAIAPRYGDFSVDGAGVIPSLNTVDKGGISISVDVILEEGSVIRGLQSPSHPIAVTIGRTSRMDNHTVRPNQASATLTLGTAGFDTDFVLVILRTESEIPRALLESHPSIPNQRALMTTLVPRFSIPNIYPEIVFVVDRSGSMYGNIALVVAAMKVFLKSLPLGVKFNVCSFGDRYSFMFKKSRTYDQSSLVEALDHIETFEADYGGTCLLDPIQETIQRRFKDLPLEVMVLTDGEIWNQDDVFTYVNGTENARFFTLGIGSGASSALVEGIARAGNGFAQFVSDGERMDKRVVRMLKGALTPHVSDYTLHVTYEPEEPTVAEDDFEMVDAVKDTAQVVGSVPVHTPTKQKTISLFDPTAVEEPPNPPAGRYDSLPAISAPQILQTPYRIPVLFPFNRTTVYLLLDSEAPRKTPKSVLLRGTSDHGLLELEIPVQDIGAGETIHQLAAKKAMQELEEGRGWLTEARNSEGQLLKSIHEGRWDLLVEREAVRLGTLFQVGGKWCSFVAIDVDKDGSERDLDFVLPVRPSKSTTDSDLASFALPTPSSSFPVAKYRKSLQRSPSAAGGSVRVAHRHRHVPPHSRGEASCSSVFENPLHTITAPSSRGKTGNLFRPSYVSQSISSFSANDADNRLPGRGPGGHLGGSIAHGGPPAPTPFVSHPAPLPRARLGLVRQAPLAMAAKPPPPPPFAATNSGNSQPKPDLDLSSLPDTVKMRKIIDLQEFDGSWHISGTLLRLLGVTDEQVTSLNLDWNGTTGNANVPERPAGDEDARLELPLKATALAVAWFRAKAANEEDVWELVVEKALGWLRAQGDNADARVDKMVDDCRQCLPG</sequence>
<dbReference type="SUPFAM" id="SSF53300">
    <property type="entry name" value="vWA-like"/>
    <property type="match status" value="1"/>
</dbReference>
<organism evidence="4 5">
    <name type="scientific">Capronia epimyces CBS 606.96</name>
    <dbReference type="NCBI Taxonomy" id="1182542"/>
    <lineage>
        <taxon>Eukaryota</taxon>
        <taxon>Fungi</taxon>
        <taxon>Dikarya</taxon>
        <taxon>Ascomycota</taxon>
        <taxon>Pezizomycotina</taxon>
        <taxon>Eurotiomycetes</taxon>
        <taxon>Chaetothyriomycetidae</taxon>
        <taxon>Chaetothyriales</taxon>
        <taxon>Herpotrichiellaceae</taxon>
        <taxon>Capronia</taxon>
    </lineage>
</organism>